<dbReference type="InterPro" id="IPR031316">
    <property type="entry name" value="FlgM_C"/>
</dbReference>
<sequence length="87" mass="9581">MKINNVGMTGVNPYNLQANKTGNIKESKVKPSDKVEISSAAKEMQQSSPILAARQAKVDELKIQVEKGNYKLNAQATAKGLIDFYRK</sequence>
<keyword evidence="3" id="KW-0678">Repressor</keyword>
<dbReference type="EMBL" id="CP017704">
    <property type="protein sequence ID" value="ASS94840.1"/>
    <property type="molecule type" value="Genomic_DNA"/>
</dbReference>
<dbReference type="GO" id="GO:0045892">
    <property type="term" value="P:negative regulation of DNA-templated transcription"/>
    <property type="evidence" value="ECO:0007669"/>
    <property type="project" value="InterPro"/>
</dbReference>
<gene>
    <name evidence="9" type="ORF">BS1321_13465</name>
</gene>
<keyword evidence="5" id="KW-0805">Transcription regulation</keyword>
<feature type="region of interest" description="Disordered" evidence="7">
    <location>
        <begin position="1"/>
        <end position="35"/>
    </location>
</feature>
<evidence type="ECO:0000313" key="10">
    <source>
        <dbReference type="Proteomes" id="UP000214618"/>
    </source>
</evidence>
<dbReference type="Gene3D" id="6.10.140.30">
    <property type="entry name" value="Anti-sigma-28 factor FlgM"/>
    <property type="match status" value="1"/>
</dbReference>
<evidence type="ECO:0000256" key="5">
    <source>
        <dbReference type="ARBA" id="ARBA00023015"/>
    </source>
</evidence>
<name>A0A223EHY4_9BACI</name>
<organism evidence="9 10">
    <name type="scientific">Peribacillus simplex NBRC 15720 = DSM 1321</name>
    <dbReference type="NCBI Taxonomy" id="1349754"/>
    <lineage>
        <taxon>Bacteria</taxon>
        <taxon>Bacillati</taxon>
        <taxon>Bacillota</taxon>
        <taxon>Bacilli</taxon>
        <taxon>Bacillales</taxon>
        <taxon>Bacillaceae</taxon>
        <taxon>Peribacillus</taxon>
    </lineage>
</organism>
<dbReference type="InterPro" id="IPR007412">
    <property type="entry name" value="FlgM"/>
</dbReference>
<dbReference type="Pfam" id="PF04316">
    <property type="entry name" value="FlgM"/>
    <property type="match status" value="1"/>
</dbReference>
<dbReference type="Proteomes" id="UP000214618">
    <property type="component" value="Chromosome"/>
</dbReference>
<keyword evidence="9" id="KW-0966">Cell projection</keyword>
<evidence type="ECO:0000259" key="8">
    <source>
        <dbReference type="Pfam" id="PF04316"/>
    </source>
</evidence>
<evidence type="ECO:0000256" key="3">
    <source>
        <dbReference type="ARBA" id="ARBA00022491"/>
    </source>
</evidence>
<evidence type="ECO:0000256" key="4">
    <source>
        <dbReference type="ARBA" id="ARBA00022795"/>
    </source>
</evidence>
<keyword evidence="4" id="KW-1005">Bacterial flagellum biogenesis</keyword>
<protein>
    <recommendedName>
        <fullName evidence="2">Negative regulator of flagellin synthesis</fullName>
    </recommendedName>
</protein>
<proteinExistence type="inferred from homology"/>
<keyword evidence="9" id="KW-0969">Cilium</keyword>
<comment type="similarity">
    <text evidence="1">Belongs to the FlgM family.</text>
</comment>
<evidence type="ECO:0000256" key="7">
    <source>
        <dbReference type="SAM" id="MobiDB-lite"/>
    </source>
</evidence>
<evidence type="ECO:0000256" key="2">
    <source>
        <dbReference type="ARBA" id="ARBA00017823"/>
    </source>
</evidence>
<dbReference type="InterPro" id="IPR035890">
    <property type="entry name" value="Anti-sigma-28_factor_FlgM_sf"/>
</dbReference>
<dbReference type="GO" id="GO:0044781">
    <property type="term" value="P:bacterial-type flagellum organization"/>
    <property type="evidence" value="ECO:0007669"/>
    <property type="project" value="UniProtKB-KW"/>
</dbReference>
<feature type="compositionally biased region" description="Basic and acidic residues" evidence="7">
    <location>
        <begin position="23"/>
        <end position="35"/>
    </location>
</feature>
<keyword evidence="6" id="KW-0804">Transcription</keyword>
<dbReference type="OrthoDB" id="2991036at2"/>
<feature type="domain" description="Anti-sigma-28 factor FlgM C-terminal" evidence="8">
    <location>
        <begin position="33"/>
        <end position="83"/>
    </location>
</feature>
<evidence type="ECO:0000256" key="1">
    <source>
        <dbReference type="ARBA" id="ARBA00005322"/>
    </source>
</evidence>
<dbReference type="SUPFAM" id="SSF101498">
    <property type="entry name" value="Anti-sigma factor FlgM"/>
    <property type="match status" value="1"/>
</dbReference>
<evidence type="ECO:0000313" key="9">
    <source>
        <dbReference type="EMBL" id="ASS94840.1"/>
    </source>
</evidence>
<dbReference type="RefSeq" id="WP_063235710.1">
    <property type="nucleotide sequence ID" value="NZ_BCVO01000029.1"/>
</dbReference>
<dbReference type="AlphaFoldDB" id="A0A223EHY4"/>
<feature type="compositionally biased region" description="Polar residues" evidence="7">
    <location>
        <begin position="12"/>
        <end position="22"/>
    </location>
</feature>
<evidence type="ECO:0000256" key="6">
    <source>
        <dbReference type="ARBA" id="ARBA00023163"/>
    </source>
</evidence>
<reference evidence="9 10" key="1">
    <citation type="submission" date="2016-10" db="EMBL/GenBank/DDBJ databases">
        <title>The whole genome sequencing and assembly of Bacillus simplex DSM 1321 strain.</title>
        <authorList>
            <person name="Park M.-K."/>
            <person name="Lee Y.-J."/>
            <person name="Yi H."/>
            <person name="Bahn Y.-S."/>
            <person name="Kim J.F."/>
            <person name="Lee D.-W."/>
        </authorList>
    </citation>
    <scope>NUCLEOTIDE SEQUENCE [LARGE SCALE GENOMIC DNA]</scope>
    <source>
        <strain evidence="9 10">DSM 1321</strain>
    </source>
</reference>
<accession>A0A223EHY4</accession>
<dbReference type="GeneID" id="56473756"/>
<dbReference type="NCBIfam" id="TIGR03824">
    <property type="entry name" value="FlgM_jcvi"/>
    <property type="match status" value="1"/>
</dbReference>
<keyword evidence="9" id="KW-0282">Flagellum</keyword>